<name>A0A1F7F5G0_UNCRA</name>
<dbReference type="EMBL" id="MFYX01000118">
    <property type="protein sequence ID" value="OGK01823.1"/>
    <property type="molecule type" value="Genomic_DNA"/>
</dbReference>
<evidence type="ECO:0000313" key="2">
    <source>
        <dbReference type="Proteomes" id="UP000179243"/>
    </source>
</evidence>
<dbReference type="AlphaFoldDB" id="A0A1F7F5G0"/>
<proteinExistence type="predicted"/>
<dbReference type="Proteomes" id="UP000179243">
    <property type="component" value="Unassembled WGS sequence"/>
</dbReference>
<evidence type="ECO:0008006" key="3">
    <source>
        <dbReference type="Google" id="ProtNLM"/>
    </source>
</evidence>
<reference evidence="1 2" key="1">
    <citation type="journal article" date="2016" name="Nat. Commun.">
        <title>Thousands of microbial genomes shed light on interconnected biogeochemical processes in an aquifer system.</title>
        <authorList>
            <person name="Anantharaman K."/>
            <person name="Brown C.T."/>
            <person name="Hug L.A."/>
            <person name="Sharon I."/>
            <person name="Castelle C.J."/>
            <person name="Probst A.J."/>
            <person name="Thomas B.C."/>
            <person name="Singh A."/>
            <person name="Wilkins M.J."/>
            <person name="Karaoz U."/>
            <person name="Brodie E.L."/>
            <person name="Williams K.H."/>
            <person name="Hubbard S.S."/>
            <person name="Banfield J.F."/>
        </authorList>
    </citation>
    <scope>NUCLEOTIDE SEQUENCE [LARGE SCALE GENOMIC DNA]</scope>
</reference>
<gene>
    <name evidence="1" type="ORF">A2519_03100</name>
</gene>
<protein>
    <recommendedName>
        <fullName evidence="3">DUF4145 domain-containing protein</fullName>
    </recommendedName>
</protein>
<sequence length="213" mass="23603">MNTTELYSKRFAELFEVGSKITPQNNGDGPVVDSEIFQEWAVSVLNLFSIAFGENNTHFRAFKYHYDNFHGWAGGFSKCWGVFKAAKNDFEGGYVLSVERTISGEVLGDFILLAKNALKSNNVYVAAVLACAALEDALKRYARANSLNVDEKPMQEVVSALKAKGLVSGASKTLLDTMPKIRDYALHANWEKISPPDVSSVIGFVEQFLQENF</sequence>
<evidence type="ECO:0000313" key="1">
    <source>
        <dbReference type="EMBL" id="OGK01823.1"/>
    </source>
</evidence>
<accession>A0A1F7F5G0</accession>
<comment type="caution">
    <text evidence="1">The sequence shown here is derived from an EMBL/GenBank/DDBJ whole genome shotgun (WGS) entry which is preliminary data.</text>
</comment>
<organism evidence="1 2">
    <name type="scientific">Candidatus Raymondbacteria bacterium RIFOXYD12_FULL_49_13</name>
    <dbReference type="NCBI Taxonomy" id="1817890"/>
    <lineage>
        <taxon>Bacteria</taxon>
        <taxon>Raymondiibacteriota</taxon>
    </lineage>
</organism>